<dbReference type="RefSeq" id="WP_115868837.1">
    <property type="nucleotide sequence ID" value="NZ_QREG01000014.1"/>
</dbReference>
<name>A0A3D9L2D9_MARFU</name>
<evidence type="ECO:0000313" key="1">
    <source>
        <dbReference type="EMBL" id="RED96544.1"/>
    </source>
</evidence>
<comment type="caution">
    <text evidence="1">The sequence shown here is derived from an EMBL/GenBank/DDBJ whole genome shotgun (WGS) entry which is preliminary data.</text>
</comment>
<dbReference type="Proteomes" id="UP000256779">
    <property type="component" value="Unassembled WGS sequence"/>
</dbReference>
<keyword evidence="2" id="KW-1185">Reference proteome</keyword>
<dbReference type="EMBL" id="QREG01000014">
    <property type="protein sequence ID" value="RED96544.1"/>
    <property type="molecule type" value="Genomic_DNA"/>
</dbReference>
<proteinExistence type="predicted"/>
<dbReference type="AlphaFoldDB" id="A0A3D9L2D9"/>
<sequence>MYITKAKTIAFVLLLSLFIMGSMGSCKSSKMNPTYTDLNHAKALDKKKGKRLKKLQKNVSKVYSF</sequence>
<reference evidence="1 2" key="1">
    <citation type="submission" date="2018-07" db="EMBL/GenBank/DDBJ databases">
        <title>Genomic Encyclopedia of Type Strains, Phase IV (KMG-IV): sequencing the most valuable type-strain genomes for metagenomic binning, comparative biology and taxonomic classification.</title>
        <authorList>
            <person name="Goeker M."/>
        </authorList>
    </citation>
    <scope>NUCLEOTIDE SEQUENCE [LARGE SCALE GENOMIC DNA]</scope>
    <source>
        <strain evidence="1 2">DSM 4134</strain>
    </source>
</reference>
<organism evidence="1 2">
    <name type="scientific">Marinoscillum furvescens DSM 4134</name>
    <dbReference type="NCBI Taxonomy" id="1122208"/>
    <lineage>
        <taxon>Bacteria</taxon>
        <taxon>Pseudomonadati</taxon>
        <taxon>Bacteroidota</taxon>
        <taxon>Cytophagia</taxon>
        <taxon>Cytophagales</taxon>
        <taxon>Reichenbachiellaceae</taxon>
        <taxon>Marinoscillum</taxon>
    </lineage>
</organism>
<accession>A0A3D9L2D9</accession>
<evidence type="ECO:0000313" key="2">
    <source>
        <dbReference type="Proteomes" id="UP000256779"/>
    </source>
</evidence>
<dbReference type="PROSITE" id="PS51257">
    <property type="entry name" value="PROKAR_LIPOPROTEIN"/>
    <property type="match status" value="1"/>
</dbReference>
<protein>
    <recommendedName>
        <fullName evidence="3">Lipoprotein</fullName>
    </recommendedName>
</protein>
<evidence type="ECO:0008006" key="3">
    <source>
        <dbReference type="Google" id="ProtNLM"/>
    </source>
</evidence>
<gene>
    <name evidence="1" type="ORF">C7460_1142</name>
</gene>